<comment type="caution">
    <text evidence="10">The sequence shown here is derived from an EMBL/GenBank/DDBJ whole genome shotgun (WGS) entry which is preliminary data.</text>
</comment>
<protein>
    <recommendedName>
        <fullName evidence="5">RNA polymerase-binding transcription factor DksA</fullName>
    </recommendedName>
</protein>
<evidence type="ECO:0000256" key="2">
    <source>
        <dbReference type="ARBA" id="ARBA00022723"/>
    </source>
</evidence>
<evidence type="ECO:0000259" key="9">
    <source>
        <dbReference type="Pfam" id="PF21157"/>
    </source>
</evidence>
<sequence>MHSAIAQDGDTQYRPAVSEGVQAMSDSTIDNYVPSEDEEFMNPRQQAYFRARLEQWKTDILNGTKSTINNLQEESSNLPDLVDRASSESDKALELRTRDRQRKLIAKIDAALRRIDEGTYGYCDETGEPINLRRLEARPTATLSLEAQERHERKERTVRDD</sequence>
<dbReference type="NCBIfam" id="TIGR02420">
    <property type="entry name" value="dksA"/>
    <property type="match status" value="1"/>
</dbReference>
<accession>A0ABQ1J8R5</accession>
<feature type="domain" description="DnaK suppressor protein DksA N-terminal" evidence="9">
    <location>
        <begin position="45"/>
        <end position="115"/>
    </location>
</feature>
<dbReference type="Pfam" id="PF01258">
    <property type="entry name" value="zf-dskA_traR"/>
    <property type="match status" value="1"/>
</dbReference>
<keyword evidence="2 5" id="KW-0479">Metal-binding</keyword>
<dbReference type="HAMAP" id="MF_00926">
    <property type="entry name" value="DksA"/>
    <property type="match status" value="1"/>
</dbReference>
<dbReference type="InterPro" id="IPR048489">
    <property type="entry name" value="DksA_N"/>
</dbReference>
<feature type="zinc finger region" description="dksA C4-type" evidence="6">
    <location>
        <begin position="123"/>
        <end position="147"/>
    </location>
</feature>
<dbReference type="InterPro" id="IPR000962">
    <property type="entry name" value="Znf_DskA_TraR"/>
</dbReference>
<dbReference type="InterPro" id="IPR020458">
    <property type="entry name" value="Znf_DskA_TraR_CS"/>
</dbReference>
<evidence type="ECO:0000259" key="8">
    <source>
        <dbReference type="Pfam" id="PF01258"/>
    </source>
</evidence>
<keyword evidence="4 5" id="KW-0862">Zinc</keyword>
<feature type="domain" description="Zinc finger DksA/TraR C4-type" evidence="8">
    <location>
        <begin position="118"/>
        <end position="153"/>
    </location>
</feature>
<dbReference type="Gene3D" id="1.20.120.910">
    <property type="entry name" value="DksA, coiled-coil domain"/>
    <property type="match status" value="1"/>
</dbReference>
<gene>
    <name evidence="5 10" type="primary">dksA</name>
    <name evidence="10" type="ORF">GCM10011503_09390</name>
</gene>
<comment type="caution">
    <text evidence="5">Lacks conserved residue(s) required for the propagation of feature annotation.</text>
</comment>
<evidence type="ECO:0000256" key="3">
    <source>
        <dbReference type="ARBA" id="ARBA00022771"/>
    </source>
</evidence>
<keyword evidence="3 5" id="KW-0863">Zinc-finger</keyword>
<dbReference type="PANTHER" id="PTHR33823:SF2">
    <property type="entry name" value="RNA POLYMERASE-BINDING TRANSCRIPTION FACTOR DKSA"/>
    <property type="match status" value="1"/>
</dbReference>
<dbReference type="Proteomes" id="UP000628854">
    <property type="component" value="Unassembled WGS sequence"/>
</dbReference>
<evidence type="ECO:0000313" key="11">
    <source>
        <dbReference type="Proteomes" id="UP000628854"/>
    </source>
</evidence>
<comment type="function">
    <text evidence="5">Transcription factor that acts by binding directly to the RNA polymerase (RNAP). Required for negative regulation of rRNA expression and positive regulation of several amino acid biosynthesis promoters.</text>
</comment>
<evidence type="ECO:0000256" key="1">
    <source>
        <dbReference type="ARBA" id="ARBA00022490"/>
    </source>
</evidence>
<dbReference type="InterPro" id="IPR037187">
    <property type="entry name" value="DnaK_N"/>
</dbReference>
<evidence type="ECO:0000256" key="4">
    <source>
        <dbReference type="ARBA" id="ARBA00022833"/>
    </source>
</evidence>
<dbReference type="PANTHER" id="PTHR33823">
    <property type="entry name" value="RNA POLYMERASE-BINDING TRANSCRIPTION FACTOR DKSA-RELATED"/>
    <property type="match status" value="1"/>
</dbReference>
<dbReference type="Pfam" id="PF21157">
    <property type="entry name" value="DksA_N"/>
    <property type="match status" value="1"/>
</dbReference>
<evidence type="ECO:0000256" key="6">
    <source>
        <dbReference type="PROSITE-ProRule" id="PRU00510"/>
    </source>
</evidence>
<dbReference type="SUPFAM" id="SSF109635">
    <property type="entry name" value="DnaK suppressor protein DksA, alpha-hairpin domain"/>
    <property type="match status" value="1"/>
</dbReference>
<dbReference type="InterPro" id="IPR012784">
    <property type="entry name" value="DksA_RNA_pol-bd"/>
</dbReference>
<feature type="region of interest" description="Disordered" evidence="7">
    <location>
        <begin position="67"/>
        <end position="90"/>
    </location>
</feature>
<dbReference type="EMBL" id="BMKF01000001">
    <property type="protein sequence ID" value="GGB62857.1"/>
    <property type="molecule type" value="Genomic_DNA"/>
</dbReference>
<name>A0ABQ1J8R5_9PROT</name>
<organism evidence="10 11">
    <name type="scientific">Henriciella pelagia</name>
    <dbReference type="NCBI Taxonomy" id="1977912"/>
    <lineage>
        <taxon>Bacteria</taxon>
        <taxon>Pseudomonadati</taxon>
        <taxon>Pseudomonadota</taxon>
        <taxon>Alphaproteobacteria</taxon>
        <taxon>Hyphomonadales</taxon>
        <taxon>Hyphomonadaceae</taxon>
        <taxon>Henriciella</taxon>
    </lineage>
</organism>
<dbReference type="PROSITE" id="PS51128">
    <property type="entry name" value="ZF_DKSA_2"/>
    <property type="match status" value="1"/>
</dbReference>
<feature type="compositionally biased region" description="Basic and acidic residues" evidence="7">
    <location>
        <begin position="81"/>
        <end position="90"/>
    </location>
</feature>
<feature type="region of interest" description="Disordered" evidence="7">
    <location>
        <begin position="1"/>
        <end position="27"/>
    </location>
</feature>
<dbReference type="SUPFAM" id="SSF57716">
    <property type="entry name" value="Glucocorticoid receptor-like (DNA-binding domain)"/>
    <property type="match status" value="1"/>
</dbReference>
<comment type="similarity">
    <text evidence="5">Belongs to the DksA family.</text>
</comment>
<keyword evidence="11" id="KW-1185">Reference proteome</keyword>
<dbReference type="PROSITE" id="PS01102">
    <property type="entry name" value="ZF_DKSA_1"/>
    <property type="match status" value="1"/>
</dbReference>
<feature type="compositionally biased region" description="Basic and acidic residues" evidence="7">
    <location>
        <begin position="147"/>
        <end position="161"/>
    </location>
</feature>
<comment type="subcellular location">
    <subcellularLocation>
        <location evidence="5">Cytoplasm</location>
    </subcellularLocation>
</comment>
<evidence type="ECO:0000256" key="5">
    <source>
        <dbReference type="HAMAP-Rule" id="MF_00926"/>
    </source>
</evidence>
<evidence type="ECO:0000313" key="10">
    <source>
        <dbReference type="EMBL" id="GGB62857.1"/>
    </source>
</evidence>
<proteinExistence type="inferred from homology"/>
<comment type="subunit">
    <text evidence="5">Interacts directly with the RNA polymerase.</text>
</comment>
<reference evidence="11" key="1">
    <citation type="journal article" date="2019" name="Int. J. Syst. Evol. Microbiol.">
        <title>The Global Catalogue of Microorganisms (GCM) 10K type strain sequencing project: providing services to taxonomists for standard genome sequencing and annotation.</title>
        <authorList>
            <consortium name="The Broad Institute Genomics Platform"/>
            <consortium name="The Broad Institute Genome Sequencing Center for Infectious Disease"/>
            <person name="Wu L."/>
            <person name="Ma J."/>
        </authorList>
    </citation>
    <scope>NUCLEOTIDE SEQUENCE [LARGE SCALE GENOMIC DNA]</scope>
    <source>
        <strain evidence="11">CGMCC 1.15928</strain>
    </source>
</reference>
<keyword evidence="1 5" id="KW-0963">Cytoplasm</keyword>
<feature type="compositionally biased region" description="Polar residues" evidence="7">
    <location>
        <begin position="67"/>
        <end position="78"/>
    </location>
</feature>
<feature type="region of interest" description="Disordered" evidence="7">
    <location>
        <begin position="140"/>
        <end position="161"/>
    </location>
</feature>
<evidence type="ECO:0000256" key="7">
    <source>
        <dbReference type="SAM" id="MobiDB-lite"/>
    </source>
</evidence>